<comment type="caution">
    <text evidence="2">The sequence shown here is derived from an EMBL/GenBank/DDBJ whole genome shotgun (WGS) entry which is preliminary data.</text>
</comment>
<evidence type="ECO:0000256" key="1">
    <source>
        <dbReference type="SAM" id="Phobius"/>
    </source>
</evidence>
<evidence type="ECO:0000313" key="3">
    <source>
        <dbReference type="Proteomes" id="UP000829196"/>
    </source>
</evidence>
<accession>A0A8T3BQ25</accession>
<protein>
    <submittedName>
        <fullName evidence="2">Uncharacterized protein</fullName>
    </submittedName>
</protein>
<gene>
    <name evidence="2" type="ORF">KFK09_009110</name>
</gene>
<dbReference type="AlphaFoldDB" id="A0A8T3BQ25"/>
<keyword evidence="1" id="KW-1133">Transmembrane helix</keyword>
<keyword evidence="1" id="KW-0812">Transmembrane</keyword>
<proteinExistence type="predicted"/>
<keyword evidence="3" id="KW-1185">Reference proteome</keyword>
<keyword evidence="1" id="KW-0472">Membrane</keyword>
<dbReference type="Proteomes" id="UP000829196">
    <property type="component" value="Unassembled WGS sequence"/>
</dbReference>
<evidence type="ECO:0000313" key="2">
    <source>
        <dbReference type="EMBL" id="KAI0516435.1"/>
    </source>
</evidence>
<name>A0A8T3BQ25_DENNO</name>
<feature type="transmembrane region" description="Helical" evidence="1">
    <location>
        <begin position="50"/>
        <end position="71"/>
    </location>
</feature>
<sequence>MYDITSSIDLGSKVSGTSEPLYTLLVGKLSFLLKAINPTYPRHTDDATSFFLSCLFEMLCLSSFSPVFFCFS</sequence>
<reference evidence="2" key="1">
    <citation type="journal article" date="2022" name="Front. Genet.">
        <title>Chromosome-Scale Assembly of the Dendrobium nobile Genome Provides Insights Into the Molecular Mechanism of the Biosynthesis of the Medicinal Active Ingredient of Dendrobium.</title>
        <authorList>
            <person name="Xu Q."/>
            <person name="Niu S.-C."/>
            <person name="Li K.-L."/>
            <person name="Zheng P.-J."/>
            <person name="Zhang X.-J."/>
            <person name="Jia Y."/>
            <person name="Liu Y."/>
            <person name="Niu Y.-X."/>
            <person name="Yu L.-H."/>
            <person name="Chen D.-F."/>
            <person name="Zhang G.-Q."/>
        </authorList>
    </citation>
    <scope>NUCLEOTIDE SEQUENCE</scope>
    <source>
        <tissue evidence="2">Leaf</tissue>
    </source>
</reference>
<organism evidence="2 3">
    <name type="scientific">Dendrobium nobile</name>
    <name type="common">Orchid</name>
    <dbReference type="NCBI Taxonomy" id="94219"/>
    <lineage>
        <taxon>Eukaryota</taxon>
        <taxon>Viridiplantae</taxon>
        <taxon>Streptophyta</taxon>
        <taxon>Embryophyta</taxon>
        <taxon>Tracheophyta</taxon>
        <taxon>Spermatophyta</taxon>
        <taxon>Magnoliopsida</taxon>
        <taxon>Liliopsida</taxon>
        <taxon>Asparagales</taxon>
        <taxon>Orchidaceae</taxon>
        <taxon>Epidendroideae</taxon>
        <taxon>Malaxideae</taxon>
        <taxon>Dendrobiinae</taxon>
        <taxon>Dendrobium</taxon>
    </lineage>
</organism>
<dbReference type="EMBL" id="JAGYWB010000007">
    <property type="protein sequence ID" value="KAI0516435.1"/>
    <property type="molecule type" value="Genomic_DNA"/>
</dbReference>